<evidence type="ECO:0000313" key="4">
    <source>
        <dbReference type="Proteomes" id="UP000305674"/>
    </source>
</evidence>
<feature type="domain" description="EAL" evidence="1">
    <location>
        <begin position="369"/>
        <end position="623"/>
    </location>
</feature>
<protein>
    <submittedName>
        <fullName evidence="3">EAL domain-containing protein</fullName>
    </submittedName>
</protein>
<dbReference type="InterPro" id="IPR043128">
    <property type="entry name" value="Rev_trsase/Diguanyl_cyclase"/>
</dbReference>
<evidence type="ECO:0000259" key="1">
    <source>
        <dbReference type="PROSITE" id="PS50883"/>
    </source>
</evidence>
<dbReference type="Proteomes" id="UP000305674">
    <property type="component" value="Unassembled WGS sequence"/>
</dbReference>
<dbReference type="OrthoDB" id="9816034at2"/>
<sequence>MKRFKLLVLVGVVLLFALSSAISTQRHSQMTNLLSLSMKAVGWSAAEMEMELLKLKHAFRRLALDDIDADEVRLRFEIFWSRIEVLAVGEEAREFRQHPGVAPLLTGIAGVLEEMDAEVAVLTDGDPRALELAARLVPLEQRVRRLNVESFTGDSALLSLKRVFDLQYEANVYLLGLLISGAMLVLLLIRESRNNRWQALHDGLTGLPNRTLFRRGLEQAILRARAQEQKVAVLIMDMNGFKEVNDQLGHAAGDQLLREVASRLNDGAARGAMVARLGGDEFGVLCQVDSADEAVAFAEGLSDGVNAQITIKGQQLCPGVSIGISLFPDDAVKLDRLLNKADTAMYSAKSERLCCRLFDQEMEDRALRRRILTEDLVRAIDQDRLQQLYQPIVSMRSRRVVQVEALLRWRHPHYGEISPLEVVKLAEQSGLAESLNLWVMTQACRQNMVWRQSGLPPIQVSVNISPMSYSRFDLVAMVDAVLRETGLPAEQLVIEVTEDTTMQDIEASPQLLSRLRRLGVELALDDFGTGHSSLSHLKRMPFQKLKIDKAFVRELEQAPEEIAMIQAIIHMAHSLGMEVIAEGIEQFSSHRQLSRLGCDYAQGYLLYKPLTGGEVQRVLRDDSGLSLAALPEREA</sequence>
<accession>A0A4V5NV20</accession>
<dbReference type="NCBIfam" id="TIGR00254">
    <property type="entry name" value="GGDEF"/>
    <property type="match status" value="1"/>
</dbReference>
<feature type="domain" description="GGDEF" evidence="2">
    <location>
        <begin position="229"/>
        <end position="360"/>
    </location>
</feature>
<dbReference type="PROSITE" id="PS50883">
    <property type="entry name" value="EAL"/>
    <property type="match status" value="1"/>
</dbReference>
<dbReference type="EMBL" id="SWCI01000006">
    <property type="protein sequence ID" value="TKB48688.1"/>
    <property type="molecule type" value="Genomic_DNA"/>
</dbReference>
<dbReference type="GO" id="GO:0071111">
    <property type="term" value="F:cyclic-guanylate-specific phosphodiesterase activity"/>
    <property type="evidence" value="ECO:0007669"/>
    <property type="project" value="InterPro"/>
</dbReference>
<dbReference type="InterPro" id="IPR035919">
    <property type="entry name" value="EAL_sf"/>
</dbReference>
<dbReference type="CDD" id="cd01949">
    <property type="entry name" value="GGDEF"/>
    <property type="match status" value="1"/>
</dbReference>
<dbReference type="PANTHER" id="PTHR33121:SF79">
    <property type="entry name" value="CYCLIC DI-GMP PHOSPHODIESTERASE PDED-RELATED"/>
    <property type="match status" value="1"/>
</dbReference>
<dbReference type="CDD" id="cd01948">
    <property type="entry name" value="EAL"/>
    <property type="match status" value="1"/>
</dbReference>
<dbReference type="Gene3D" id="3.20.20.450">
    <property type="entry name" value="EAL domain"/>
    <property type="match status" value="1"/>
</dbReference>
<organism evidence="3 4">
    <name type="scientific">Ferrimonas sediminicola</name>
    <dbReference type="NCBI Taxonomy" id="2569538"/>
    <lineage>
        <taxon>Bacteria</taxon>
        <taxon>Pseudomonadati</taxon>
        <taxon>Pseudomonadota</taxon>
        <taxon>Gammaproteobacteria</taxon>
        <taxon>Alteromonadales</taxon>
        <taxon>Ferrimonadaceae</taxon>
        <taxon>Ferrimonas</taxon>
    </lineage>
</organism>
<dbReference type="Pfam" id="PF00990">
    <property type="entry name" value="GGDEF"/>
    <property type="match status" value="1"/>
</dbReference>
<dbReference type="InterPro" id="IPR001633">
    <property type="entry name" value="EAL_dom"/>
</dbReference>
<keyword evidence="4" id="KW-1185">Reference proteome</keyword>
<gene>
    <name evidence="3" type="ORF">FCL40_11070</name>
</gene>
<evidence type="ECO:0000259" key="2">
    <source>
        <dbReference type="PROSITE" id="PS50887"/>
    </source>
</evidence>
<name>A0A4V5NV20_9GAMM</name>
<dbReference type="SUPFAM" id="SSF141868">
    <property type="entry name" value="EAL domain-like"/>
    <property type="match status" value="1"/>
</dbReference>
<dbReference type="InterPro" id="IPR000160">
    <property type="entry name" value="GGDEF_dom"/>
</dbReference>
<dbReference type="Gene3D" id="3.30.70.270">
    <property type="match status" value="1"/>
</dbReference>
<evidence type="ECO:0000313" key="3">
    <source>
        <dbReference type="EMBL" id="TKB48688.1"/>
    </source>
</evidence>
<dbReference type="SMART" id="SM00267">
    <property type="entry name" value="GGDEF"/>
    <property type="match status" value="1"/>
</dbReference>
<dbReference type="PROSITE" id="PS50887">
    <property type="entry name" value="GGDEF"/>
    <property type="match status" value="1"/>
</dbReference>
<dbReference type="AlphaFoldDB" id="A0A4V5NV20"/>
<dbReference type="InterPro" id="IPR050706">
    <property type="entry name" value="Cyclic-di-GMP_PDE-like"/>
</dbReference>
<proteinExistence type="predicted"/>
<reference evidence="3 4" key="1">
    <citation type="submission" date="2019-04" db="EMBL/GenBank/DDBJ databases">
        <authorList>
            <person name="Hwang J.C."/>
        </authorList>
    </citation>
    <scope>NUCLEOTIDE SEQUENCE [LARGE SCALE GENOMIC DNA]</scope>
    <source>
        <strain evidence="3 4">IMCC35001</strain>
    </source>
</reference>
<dbReference type="SUPFAM" id="SSF55073">
    <property type="entry name" value="Nucleotide cyclase"/>
    <property type="match status" value="1"/>
</dbReference>
<dbReference type="InterPro" id="IPR029787">
    <property type="entry name" value="Nucleotide_cyclase"/>
</dbReference>
<dbReference type="Pfam" id="PF00563">
    <property type="entry name" value="EAL"/>
    <property type="match status" value="1"/>
</dbReference>
<dbReference type="PANTHER" id="PTHR33121">
    <property type="entry name" value="CYCLIC DI-GMP PHOSPHODIESTERASE PDEF"/>
    <property type="match status" value="1"/>
</dbReference>
<dbReference type="SMART" id="SM00052">
    <property type="entry name" value="EAL"/>
    <property type="match status" value="1"/>
</dbReference>
<comment type="caution">
    <text evidence="3">The sequence shown here is derived from an EMBL/GenBank/DDBJ whole genome shotgun (WGS) entry which is preliminary data.</text>
</comment>
<dbReference type="RefSeq" id="WP_136853365.1">
    <property type="nucleotide sequence ID" value="NZ_SWCI01000006.1"/>
</dbReference>